<feature type="region of interest" description="Disordered" evidence="2">
    <location>
        <begin position="1"/>
        <end position="44"/>
    </location>
</feature>
<evidence type="ECO:0000313" key="3">
    <source>
        <dbReference type="EMBL" id="BAJ19081.1"/>
    </source>
</evidence>
<proteinExistence type="inferred from homology"/>
<dbReference type="Pfam" id="PF00982">
    <property type="entry name" value="Glyco_transf_20"/>
    <property type="match status" value="1"/>
</dbReference>
<protein>
    <submittedName>
        <fullName evidence="3">Putative alpha,alpha-trehalose-phosphate synthase</fullName>
    </submittedName>
</protein>
<comment type="similarity">
    <text evidence="1">Belongs to the glycosyltransferase 20 family.</text>
</comment>
<dbReference type="CAZy" id="GT20">
    <property type="family name" value="Glycosyltransferase Family 20"/>
</dbReference>
<name>E1CG67_9ACTN</name>
<reference evidence="3" key="1">
    <citation type="submission" date="2009-12" db="EMBL/GenBank/DDBJ databases">
        <title>An ATP-Independent Strategy for Carboxylic Acid Activation and Amide Bond Formation Revealed upon Characterization of the A-503083 Biosynthetic Gene Cluster.</title>
        <authorList>
            <person name="Funabashi M."/>
            <person name="Nonaka K."/>
            <person name="Hosobuchi M."/>
            <person name="Fujita Y."/>
            <person name="Shibata T."/>
            <person name="Chi X."/>
            <person name="Yang Z."/>
            <person name="Van Lanen S.G."/>
        </authorList>
    </citation>
    <scope>NUCLEOTIDE SEQUENCE</scope>
    <source>
        <strain evidence="3">SANK 62799</strain>
    </source>
</reference>
<organism evidence="3">
    <name type="scientific">Streptomyces sp. SANK 62799</name>
    <dbReference type="NCBI Taxonomy" id="701528"/>
    <lineage>
        <taxon>Bacteria</taxon>
        <taxon>Bacillati</taxon>
        <taxon>Actinomycetota</taxon>
        <taxon>Actinomycetes</taxon>
        <taxon>Kitasatosporales</taxon>
        <taxon>Streptomycetaceae</taxon>
        <taxon>Streptomyces</taxon>
    </lineage>
</organism>
<dbReference type="GO" id="GO:0005992">
    <property type="term" value="P:trehalose biosynthetic process"/>
    <property type="evidence" value="ECO:0007669"/>
    <property type="project" value="InterPro"/>
</dbReference>
<dbReference type="GO" id="GO:0003825">
    <property type="term" value="F:alpha,alpha-trehalose-phosphate synthase (UDP-forming) activity"/>
    <property type="evidence" value="ECO:0007669"/>
    <property type="project" value="TreeGrafter"/>
</dbReference>
<dbReference type="EMBL" id="AB538860">
    <property type="protein sequence ID" value="BAJ19081.1"/>
    <property type="molecule type" value="Genomic_DNA"/>
</dbReference>
<dbReference type="PANTHER" id="PTHR10788:SF106">
    <property type="entry name" value="BCDNA.GH08860"/>
    <property type="match status" value="1"/>
</dbReference>
<sequence length="546" mass="59239">MGLRSGGDGPYRTGARLGQRLARPSADRAAAGRHGSGRPRRGPAAMTRALAIASDRGPVAFSGAGPRLRAERRTGSVTAILDTAARGLPRHTLWVAPSAAEADRRAIGSVEHARLTRRLGYTYTPLPVSERQYREYYDDVGVRMLWLALHGLWPDVAGTGARPPDPSAFTRSYQQVNRGVAEQIVRQTRPDTPVLVQDYQLATTPGFIRALRPGQPIGLFLHTPFCTPDELARLPRSVSGAVLDGMLAADLLGFQSPRWASNFLDCCEAWDRRVQRGGTAAHIVGVVDSPRPPQTGGAAGPTRISTVSCYPVLADSALLAANAQSAEVSAWERELAPNPAIRRIVRVDRIDPSKNILRGLEAFHSVLERTPGFWGRVAMTACLTPSRERIPEYRVYADRIRHTAERLNHRFPGCLDVHLGHDVARCLAALKSYDVLLVNPVRDGMNLVSQEGPQLNTRHGALVLSRSAGSSDLLGQQALLLDDPRDVDATARALRNALALSPAERRQRAAGLRDAVADGDPVRWLARQVQELERLAAEPPAGVPSP</sequence>
<evidence type="ECO:0000256" key="2">
    <source>
        <dbReference type="SAM" id="MobiDB-lite"/>
    </source>
</evidence>
<dbReference type="SUPFAM" id="SSF53756">
    <property type="entry name" value="UDP-Glycosyltransferase/glycogen phosphorylase"/>
    <property type="match status" value="1"/>
</dbReference>
<dbReference type="Gene3D" id="3.40.50.2000">
    <property type="entry name" value="Glycogen Phosphorylase B"/>
    <property type="match status" value="2"/>
</dbReference>
<dbReference type="PANTHER" id="PTHR10788">
    <property type="entry name" value="TREHALOSE-6-PHOSPHATE SYNTHASE"/>
    <property type="match status" value="1"/>
</dbReference>
<dbReference type="AlphaFoldDB" id="E1CG67"/>
<accession>E1CG67</accession>
<evidence type="ECO:0000256" key="1">
    <source>
        <dbReference type="ARBA" id="ARBA00008799"/>
    </source>
</evidence>
<dbReference type="InterPro" id="IPR001830">
    <property type="entry name" value="Glyco_trans_20"/>
</dbReference>